<keyword evidence="2" id="KW-1185">Reference proteome</keyword>
<dbReference type="AlphaFoldDB" id="L7FE27"/>
<sequence>MAAMSRTATASTARRRKARITGCCSGRYRMAGTTNRRIGTTPHRVRGASGAPALRAVRAWWSCSMSLSSSGSCGCFEFREVPVRVWIGVSWYFEARVAFSEGPDRRPVPLDEETFVQLAIFWVPGEVLCVHGAPECTGTRPRREAGAGPVVIVDLGGAPV</sequence>
<dbReference type="EMBL" id="AEJB01000151">
    <property type="protein sequence ID" value="ELP69356.1"/>
    <property type="molecule type" value="Genomic_DNA"/>
</dbReference>
<dbReference type="Proteomes" id="UP000010931">
    <property type="component" value="Unassembled WGS sequence"/>
</dbReference>
<feature type="non-terminal residue" evidence="1">
    <location>
        <position position="160"/>
    </location>
</feature>
<evidence type="ECO:0000313" key="2">
    <source>
        <dbReference type="Proteomes" id="UP000010931"/>
    </source>
</evidence>
<reference evidence="1 2" key="1">
    <citation type="journal article" date="2011" name="Plasmid">
        <title>Streptomyces turgidiscabies Car8 contains a modular pathogenicity island that shares virulence genes with other actinobacterial plant pathogens.</title>
        <authorList>
            <person name="Huguet-Tapia J.C."/>
            <person name="Badger J.H."/>
            <person name="Loria R."/>
            <person name="Pettis G.S."/>
        </authorList>
    </citation>
    <scope>NUCLEOTIDE SEQUENCE [LARGE SCALE GENOMIC DNA]</scope>
    <source>
        <strain evidence="1 2">Car8</strain>
    </source>
</reference>
<protein>
    <submittedName>
        <fullName evidence="1">Uncharacterized protein</fullName>
    </submittedName>
</protein>
<name>L7FE27_STRT8</name>
<evidence type="ECO:0000313" key="1">
    <source>
        <dbReference type="EMBL" id="ELP69356.1"/>
    </source>
</evidence>
<proteinExistence type="predicted"/>
<gene>
    <name evidence="1" type="ORF">STRTUCAR8_03700</name>
</gene>
<comment type="caution">
    <text evidence="1">The sequence shown here is derived from an EMBL/GenBank/DDBJ whole genome shotgun (WGS) entry which is preliminary data.</text>
</comment>
<accession>L7FE27</accession>
<organism evidence="1 2">
    <name type="scientific">Streptomyces turgidiscabies (strain Car8)</name>
    <dbReference type="NCBI Taxonomy" id="698760"/>
    <lineage>
        <taxon>Bacteria</taxon>
        <taxon>Bacillati</taxon>
        <taxon>Actinomycetota</taxon>
        <taxon>Actinomycetes</taxon>
        <taxon>Kitasatosporales</taxon>
        <taxon>Streptomycetaceae</taxon>
        <taxon>Streptomyces</taxon>
    </lineage>
</organism>